<dbReference type="NCBIfam" id="NF009897">
    <property type="entry name" value="PRK13357.1"/>
    <property type="match status" value="1"/>
</dbReference>
<dbReference type="PANTHER" id="PTHR11825">
    <property type="entry name" value="SUBGROUP IIII AMINOTRANSFERASE"/>
    <property type="match status" value="1"/>
</dbReference>
<dbReference type="HOGENOM" id="CLU_031922_0_1_1"/>
<keyword evidence="5 11" id="KW-0808">Transferase</keyword>
<proteinExistence type="inferred from homology"/>
<evidence type="ECO:0000256" key="9">
    <source>
        <dbReference type="RuleBase" id="RU004106"/>
    </source>
</evidence>
<dbReference type="NCBIfam" id="TIGR01123">
    <property type="entry name" value="ilvE_II"/>
    <property type="match status" value="1"/>
</dbReference>
<evidence type="ECO:0000256" key="8">
    <source>
        <dbReference type="PIRSR" id="PIRSR006468-1"/>
    </source>
</evidence>
<dbReference type="Pfam" id="PF01063">
    <property type="entry name" value="Aminotran_4"/>
    <property type="match status" value="1"/>
</dbReference>
<evidence type="ECO:0000256" key="2">
    <source>
        <dbReference type="ARBA" id="ARBA00009320"/>
    </source>
</evidence>
<dbReference type="FunFam" id="3.30.470.10:FF:000002">
    <property type="entry name" value="Branched-chain-amino-acid aminotransferase"/>
    <property type="match status" value="1"/>
</dbReference>
<dbReference type="Gene3D" id="3.30.470.10">
    <property type="match status" value="1"/>
</dbReference>
<dbReference type="InterPro" id="IPR043131">
    <property type="entry name" value="BCAT-like_N"/>
</dbReference>
<dbReference type="InterPro" id="IPR018300">
    <property type="entry name" value="Aminotrans_IV_CS"/>
</dbReference>
<comment type="similarity">
    <text evidence="2 9">Belongs to the class-IV pyridoxal-phosphate-dependent aminotransferase family.</text>
</comment>
<accession>F0W799</accession>
<keyword evidence="7 11" id="KW-0100">Branched-chain amino acid biosynthesis</keyword>
<dbReference type="PANTHER" id="PTHR11825:SF44">
    <property type="entry name" value="BRANCHED-CHAIN-AMINO-ACID AMINOTRANSFERASE"/>
    <property type="match status" value="1"/>
</dbReference>
<name>F0W799_9STRA</name>
<dbReference type="EMBL" id="FR824073">
    <property type="protein sequence ID" value="CCA16998.1"/>
    <property type="molecule type" value="Genomic_DNA"/>
</dbReference>
<evidence type="ECO:0000256" key="3">
    <source>
        <dbReference type="ARBA" id="ARBA00022576"/>
    </source>
</evidence>
<dbReference type="FunFam" id="3.20.10.10:FF:000004">
    <property type="entry name" value="Branched-chain-amino-acid aminotransferase"/>
    <property type="match status" value="1"/>
</dbReference>
<evidence type="ECO:0000256" key="7">
    <source>
        <dbReference type="ARBA" id="ARBA00023304"/>
    </source>
</evidence>
<dbReference type="AlphaFoldDB" id="F0W799"/>
<dbReference type="InterPro" id="IPR005786">
    <property type="entry name" value="B_amino_transII"/>
</dbReference>
<dbReference type="PROSITE" id="PS00770">
    <property type="entry name" value="AA_TRANSFER_CLASS_4"/>
    <property type="match status" value="1"/>
</dbReference>
<evidence type="ECO:0000256" key="6">
    <source>
        <dbReference type="ARBA" id="ARBA00022898"/>
    </source>
</evidence>
<reference evidence="12" key="1">
    <citation type="journal article" date="2011" name="PLoS Biol.">
        <title>Gene gain and loss during evolution of obligate parasitism in the white rust pathogen of Arabidopsis thaliana.</title>
        <authorList>
            <person name="Kemen E."/>
            <person name="Gardiner A."/>
            <person name="Schultz-Larsen T."/>
            <person name="Kemen A.C."/>
            <person name="Balmuth A.L."/>
            <person name="Robert-Seilaniantz A."/>
            <person name="Bailey K."/>
            <person name="Holub E."/>
            <person name="Studholme D.J."/>
            <person name="Maclean D."/>
            <person name="Jones J.D."/>
        </authorList>
    </citation>
    <scope>NUCLEOTIDE SEQUENCE</scope>
</reference>
<dbReference type="PIRSF" id="PIRSF006468">
    <property type="entry name" value="BCAT1"/>
    <property type="match status" value="1"/>
</dbReference>
<dbReference type="GO" id="GO:0052655">
    <property type="term" value="F:L-valine-2-oxoglutarate transaminase activity"/>
    <property type="evidence" value="ECO:0007669"/>
    <property type="project" value="RHEA"/>
</dbReference>
<evidence type="ECO:0000256" key="1">
    <source>
        <dbReference type="ARBA" id="ARBA00001933"/>
    </source>
</evidence>
<evidence type="ECO:0000256" key="10">
    <source>
        <dbReference type="RuleBase" id="RU004516"/>
    </source>
</evidence>
<reference evidence="12" key="2">
    <citation type="submission" date="2011-02" db="EMBL/GenBank/DDBJ databases">
        <authorList>
            <person name="MacLean D."/>
        </authorList>
    </citation>
    <scope>NUCLEOTIDE SEQUENCE</scope>
</reference>
<feature type="modified residue" description="N6-(pyridoxal phosphate)lysine" evidence="8">
    <location>
        <position position="234"/>
    </location>
</feature>
<comment type="catalytic activity">
    <reaction evidence="11">
        <text>L-valine + 2-oxoglutarate = 3-methyl-2-oxobutanoate + L-glutamate</text>
        <dbReference type="Rhea" id="RHEA:24813"/>
        <dbReference type="ChEBI" id="CHEBI:11851"/>
        <dbReference type="ChEBI" id="CHEBI:16810"/>
        <dbReference type="ChEBI" id="CHEBI:29985"/>
        <dbReference type="ChEBI" id="CHEBI:57762"/>
        <dbReference type="EC" id="2.6.1.42"/>
    </reaction>
</comment>
<keyword evidence="4 11" id="KW-0028">Amino-acid biosynthesis</keyword>
<dbReference type="CDD" id="cd01557">
    <property type="entry name" value="BCAT_beta_family"/>
    <property type="match status" value="1"/>
</dbReference>
<sequence>MRLTPIIFDYCSVRMHRVPASINPLREVCSSPRILRDINAANLIIHKSQAPKNKMPLASLKFGETFTDHLLEVNYTEQGGWDDPVIRPYGPISLDPASAVFHYGLECFEGMKAYKDQQNRIRLFRPDMNMKRMNRSMSRLSLPTFDGDQLLKCLKELLKLDQEWIPKQDGYSLYIRPTGISTDANIGVRKSRTAKIFIICSPVGPYYPEGFAPVKLYANDQYVRAWPGGMGAYKVGGNYASGILPQSEAAEKGYSQNLWIFGEDDYVTEVGTMNFFMHWISEDGVEELVTPPLTRGDILPGITRDSIISLVRETEDLPVREGNIKMKDLSQAVKEGRLFEAFGSGTAAIITPISVIHYKGEDLHIPLSGKDGQAGKLAERLWQNIIDIQYGRVAHPWSIVVE</sequence>
<dbReference type="InterPro" id="IPR036038">
    <property type="entry name" value="Aminotransferase-like"/>
</dbReference>
<keyword evidence="6 10" id="KW-0663">Pyridoxal phosphate</keyword>
<protein>
    <recommendedName>
        <fullName evidence="11">Branched-chain-amino-acid aminotransferase</fullName>
        <ecNumber evidence="11">2.6.1.42</ecNumber>
    </recommendedName>
</protein>
<gene>
    <name evidence="12" type="ORF">ALNC14_031410</name>
</gene>
<evidence type="ECO:0000256" key="4">
    <source>
        <dbReference type="ARBA" id="ARBA00022605"/>
    </source>
</evidence>
<dbReference type="InterPro" id="IPR001544">
    <property type="entry name" value="Aminotrans_IV"/>
</dbReference>
<evidence type="ECO:0000313" key="12">
    <source>
        <dbReference type="EMBL" id="CCA16998.1"/>
    </source>
</evidence>
<comment type="catalytic activity">
    <reaction evidence="11">
        <text>L-leucine + 2-oxoglutarate = 4-methyl-2-oxopentanoate + L-glutamate</text>
        <dbReference type="Rhea" id="RHEA:18321"/>
        <dbReference type="ChEBI" id="CHEBI:16810"/>
        <dbReference type="ChEBI" id="CHEBI:17865"/>
        <dbReference type="ChEBI" id="CHEBI:29985"/>
        <dbReference type="ChEBI" id="CHEBI:57427"/>
        <dbReference type="EC" id="2.6.1.42"/>
    </reaction>
</comment>
<comment type="cofactor">
    <cofactor evidence="1 10">
        <name>pyridoxal 5'-phosphate</name>
        <dbReference type="ChEBI" id="CHEBI:597326"/>
    </cofactor>
</comment>
<evidence type="ECO:0000256" key="5">
    <source>
        <dbReference type="ARBA" id="ARBA00022679"/>
    </source>
</evidence>
<dbReference type="Gene3D" id="3.20.10.10">
    <property type="entry name" value="D-amino Acid Aminotransferase, subunit A, domain 2"/>
    <property type="match status" value="1"/>
</dbReference>
<evidence type="ECO:0000256" key="11">
    <source>
        <dbReference type="RuleBase" id="RU004517"/>
    </source>
</evidence>
<dbReference type="GO" id="GO:0009082">
    <property type="term" value="P:branched-chain amino acid biosynthetic process"/>
    <property type="evidence" value="ECO:0007669"/>
    <property type="project" value="UniProtKB-KW"/>
</dbReference>
<keyword evidence="3 11" id="KW-0032">Aminotransferase</keyword>
<dbReference type="SUPFAM" id="SSF56752">
    <property type="entry name" value="D-aminoacid aminotransferase-like PLP-dependent enzymes"/>
    <property type="match status" value="1"/>
</dbReference>
<dbReference type="GO" id="GO:0052654">
    <property type="term" value="F:L-leucine-2-oxoglutarate transaminase activity"/>
    <property type="evidence" value="ECO:0007669"/>
    <property type="project" value="RHEA"/>
</dbReference>
<organism evidence="12">
    <name type="scientific">Albugo laibachii Nc14</name>
    <dbReference type="NCBI Taxonomy" id="890382"/>
    <lineage>
        <taxon>Eukaryota</taxon>
        <taxon>Sar</taxon>
        <taxon>Stramenopiles</taxon>
        <taxon>Oomycota</taxon>
        <taxon>Peronosporomycetes</taxon>
        <taxon>Albuginales</taxon>
        <taxon>Albuginaceae</taxon>
        <taxon>Albugo</taxon>
    </lineage>
</organism>
<comment type="catalytic activity">
    <reaction evidence="11">
        <text>L-isoleucine + 2-oxoglutarate = (S)-3-methyl-2-oxopentanoate + L-glutamate</text>
        <dbReference type="Rhea" id="RHEA:24801"/>
        <dbReference type="ChEBI" id="CHEBI:16810"/>
        <dbReference type="ChEBI" id="CHEBI:29985"/>
        <dbReference type="ChEBI" id="CHEBI:35146"/>
        <dbReference type="ChEBI" id="CHEBI:58045"/>
        <dbReference type="EC" id="2.6.1.42"/>
    </reaction>
</comment>
<dbReference type="EC" id="2.6.1.42" evidence="11"/>
<dbReference type="InterPro" id="IPR043132">
    <property type="entry name" value="BCAT-like_C"/>
</dbReference>
<dbReference type="InterPro" id="IPR033939">
    <property type="entry name" value="BCAT_family"/>
</dbReference>
<dbReference type="GO" id="GO:0052656">
    <property type="term" value="F:L-isoleucine-2-oxoglutarate transaminase activity"/>
    <property type="evidence" value="ECO:0007669"/>
    <property type="project" value="RHEA"/>
</dbReference>
<dbReference type="GO" id="GO:0008652">
    <property type="term" value="P:amino acid biosynthetic process"/>
    <property type="evidence" value="ECO:0007669"/>
    <property type="project" value="UniProtKB-KW"/>
</dbReference>